<dbReference type="Gene3D" id="2.30.30.390">
    <property type="entry name" value="Hemimethylated DNA-binding domain"/>
    <property type="match status" value="1"/>
</dbReference>
<dbReference type="Pfam" id="PF08755">
    <property type="entry name" value="YccV-like"/>
    <property type="match status" value="1"/>
</dbReference>
<dbReference type="EMBL" id="UINC01075957">
    <property type="protein sequence ID" value="SVC14652.1"/>
    <property type="molecule type" value="Genomic_DNA"/>
</dbReference>
<dbReference type="InterPro" id="IPR011722">
    <property type="entry name" value="Hemimethylated_DNA-bd_dom"/>
</dbReference>
<feature type="domain" description="Hemimethylated DNA-binding" evidence="1">
    <location>
        <begin position="5"/>
        <end position="101"/>
    </location>
</feature>
<dbReference type="AlphaFoldDB" id="A0A382JTH6"/>
<gene>
    <name evidence="2" type="ORF">METZ01_LOCUS267506</name>
</gene>
<dbReference type="InterPro" id="IPR036623">
    <property type="entry name" value="Hemimethylated_DNA-bd_sf"/>
</dbReference>
<reference evidence="2" key="1">
    <citation type="submission" date="2018-05" db="EMBL/GenBank/DDBJ databases">
        <authorList>
            <person name="Lanie J.A."/>
            <person name="Ng W.-L."/>
            <person name="Kazmierczak K.M."/>
            <person name="Andrzejewski T.M."/>
            <person name="Davidsen T.M."/>
            <person name="Wayne K.J."/>
            <person name="Tettelin H."/>
            <person name="Glass J.I."/>
            <person name="Rusch D."/>
            <person name="Podicherti R."/>
            <person name="Tsui H.-C.T."/>
            <person name="Winkler M.E."/>
        </authorList>
    </citation>
    <scope>NUCLEOTIDE SEQUENCE</scope>
</reference>
<dbReference type="SMART" id="SM00992">
    <property type="entry name" value="YccV-like"/>
    <property type="match status" value="1"/>
</dbReference>
<dbReference type="GO" id="GO:0003677">
    <property type="term" value="F:DNA binding"/>
    <property type="evidence" value="ECO:0007669"/>
    <property type="project" value="InterPro"/>
</dbReference>
<sequence>MNTVNARFTVGAVVYHLLFDYRGVVFDVDACFVGTDAWYDQVAKSRPPKDQPWYHLLVDGASHTTYVAERHLEMDPDVRPVNHVLVSEMFERFENGLYVPKMAAN</sequence>
<name>A0A382JTH6_9ZZZZ</name>
<dbReference type="NCBIfam" id="TIGR02097">
    <property type="entry name" value="yccV"/>
    <property type="match status" value="1"/>
</dbReference>
<evidence type="ECO:0000259" key="1">
    <source>
        <dbReference type="SMART" id="SM00992"/>
    </source>
</evidence>
<proteinExistence type="predicted"/>
<accession>A0A382JTH6</accession>
<organism evidence="2">
    <name type="scientific">marine metagenome</name>
    <dbReference type="NCBI Taxonomy" id="408172"/>
    <lineage>
        <taxon>unclassified sequences</taxon>
        <taxon>metagenomes</taxon>
        <taxon>ecological metagenomes</taxon>
    </lineage>
</organism>
<evidence type="ECO:0000313" key="2">
    <source>
        <dbReference type="EMBL" id="SVC14652.1"/>
    </source>
</evidence>
<dbReference type="SUPFAM" id="SSF141255">
    <property type="entry name" value="YccV-like"/>
    <property type="match status" value="1"/>
</dbReference>
<protein>
    <recommendedName>
        <fullName evidence="1">Hemimethylated DNA-binding domain-containing protein</fullName>
    </recommendedName>
</protein>